<comment type="caution">
    <text evidence="3">The sequence shown here is derived from an EMBL/GenBank/DDBJ whole genome shotgun (WGS) entry which is preliminary data.</text>
</comment>
<dbReference type="GO" id="GO:0051082">
    <property type="term" value="F:unfolded protein binding"/>
    <property type="evidence" value="ECO:0007669"/>
    <property type="project" value="InterPro"/>
</dbReference>
<evidence type="ECO:0000313" key="4">
    <source>
        <dbReference type="Proteomes" id="UP000307790"/>
    </source>
</evidence>
<dbReference type="EMBL" id="VCBC01000005">
    <property type="protein sequence ID" value="TLU66448.1"/>
    <property type="molecule type" value="Genomic_DNA"/>
</dbReference>
<feature type="compositionally biased region" description="Polar residues" evidence="2">
    <location>
        <begin position="221"/>
        <end position="233"/>
    </location>
</feature>
<reference evidence="3 4" key="1">
    <citation type="submission" date="2019-05" db="EMBL/GenBank/DDBJ databases">
        <title>Genome sequences of Thalassotalea litorea 1K03283.</title>
        <authorList>
            <person name="Zhang D."/>
        </authorList>
    </citation>
    <scope>NUCLEOTIDE SEQUENCE [LARGE SCALE GENOMIC DNA]</scope>
    <source>
        <strain evidence="3 4">MCCC 1K03283</strain>
    </source>
</reference>
<proteinExistence type="predicted"/>
<dbReference type="NCBIfam" id="TIGR00684">
    <property type="entry name" value="narJ"/>
    <property type="match status" value="1"/>
</dbReference>
<dbReference type="GO" id="GO:0042128">
    <property type="term" value="P:nitrate assimilation"/>
    <property type="evidence" value="ECO:0007669"/>
    <property type="project" value="UniProtKB-KW"/>
</dbReference>
<dbReference type="Gene3D" id="1.10.3480.10">
    <property type="entry name" value="TorD-like"/>
    <property type="match status" value="1"/>
</dbReference>
<keyword evidence="4" id="KW-1185">Reference proteome</keyword>
<evidence type="ECO:0000313" key="3">
    <source>
        <dbReference type="EMBL" id="TLU66448.1"/>
    </source>
</evidence>
<dbReference type="OrthoDB" id="8478585at2"/>
<gene>
    <name evidence="3" type="primary">narJ</name>
    <name evidence="3" type="ORF">FE810_06905</name>
</gene>
<dbReference type="InterPro" id="IPR003765">
    <property type="entry name" value="NO3_reductase_chaperone_NarJ"/>
</dbReference>
<dbReference type="Pfam" id="PF02613">
    <property type="entry name" value="Nitrate_red_del"/>
    <property type="match status" value="1"/>
</dbReference>
<dbReference type="GO" id="GO:0051131">
    <property type="term" value="P:chaperone-mediated protein complex assembly"/>
    <property type="evidence" value="ECO:0007669"/>
    <property type="project" value="InterPro"/>
</dbReference>
<feature type="region of interest" description="Disordered" evidence="2">
    <location>
        <begin position="214"/>
        <end position="241"/>
    </location>
</feature>
<sequence length="265" mass="29919">MQILNLISAFIDYPTEELHQAQAELVQLIADNSLLSAEDKSGLTAFVDGRCNMDLLDWQSDYDALFERGRSLSLLLFEHIHGESRDRGQAMIDLIEQYKQAGLSIDVRELPDYIPLFLEFVATQVSTQTDEQGNISQNYDNARLWLQDVSHIFALLKVRLGQRDSDYEALFTALVHLSQADIQFDELAAQVKGEKRDDTKEAIDKVWEEEMVKFGPDASDSGCSDATNRPSQSQRRDQDVPIQFIEAVVEETLEKETAKSTAGVN</sequence>
<evidence type="ECO:0000256" key="1">
    <source>
        <dbReference type="ARBA" id="ARBA00023063"/>
    </source>
</evidence>
<dbReference type="InterPro" id="IPR020945">
    <property type="entry name" value="DMSO/NO3_reduct_chaperone"/>
</dbReference>
<dbReference type="Proteomes" id="UP000307790">
    <property type="component" value="Unassembled WGS sequence"/>
</dbReference>
<dbReference type="InterPro" id="IPR036411">
    <property type="entry name" value="TorD-like_sf"/>
</dbReference>
<evidence type="ECO:0000256" key="2">
    <source>
        <dbReference type="SAM" id="MobiDB-lite"/>
    </source>
</evidence>
<name>A0A5R9IWZ7_9GAMM</name>
<organism evidence="3 4">
    <name type="scientific">Thalassotalea litorea</name>
    <dbReference type="NCBI Taxonomy" id="2020715"/>
    <lineage>
        <taxon>Bacteria</taxon>
        <taxon>Pseudomonadati</taxon>
        <taxon>Pseudomonadota</taxon>
        <taxon>Gammaproteobacteria</taxon>
        <taxon>Alteromonadales</taxon>
        <taxon>Colwelliaceae</taxon>
        <taxon>Thalassotalea</taxon>
    </lineage>
</organism>
<dbReference type="SUPFAM" id="SSF89155">
    <property type="entry name" value="TorD-like"/>
    <property type="match status" value="1"/>
</dbReference>
<dbReference type="PANTHER" id="PTHR43680">
    <property type="entry name" value="NITRATE REDUCTASE MOLYBDENUM COFACTOR ASSEMBLY CHAPERONE"/>
    <property type="match status" value="1"/>
</dbReference>
<dbReference type="AlphaFoldDB" id="A0A5R9IWZ7"/>
<keyword evidence="1" id="KW-0534">Nitrate assimilation</keyword>
<accession>A0A5R9IWZ7</accession>
<dbReference type="PANTHER" id="PTHR43680:SF2">
    <property type="entry name" value="NITRATE REDUCTASE MOLYBDENUM COFACTOR ASSEMBLY CHAPERONE NARJ"/>
    <property type="match status" value="1"/>
</dbReference>
<dbReference type="GO" id="GO:0016530">
    <property type="term" value="F:metallochaperone activity"/>
    <property type="evidence" value="ECO:0007669"/>
    <property type="project" value="TreeGrafter"/>
</dbReference>
<protein>
    <submittedName>
        <fullName evidence="3">Nitrate reductase molybdenum cofactor assembly chaperone</fullName>
    </submittedName>
</protein>